<protein>
    <submittedName>
        <fullName evidence="1">Hydrogenase maturation protease</fullName>
    </submittedName>
</protein>
<dbReference type="Proteomes" id="UP001329915">
    <property type="component" value="Chromosome"/>
</dbReference>
<proteinExistence type="predicted"/>
<dbReference type="EMBL" id="CP121694">
    <property type="protein sequence ID" value="WRO21118.1"/>
    <property type="molecule type" value="Genomic_DNA"/>
</dbReference>
<name>A0AAU0UPJ9_9FIRM</name>
<dbReference type="PANTHER" id="PTHR30302:SF5">
    <property type="entry name" value="SLR1876 PROTEIN"/>
    <property type="match status" value="1"/>
</dbReference>
<gene>
    <name evidence="1" type="ORF">MFMK1_000913</name>
</gene>
<dbReference type="SUPFAM" id="SSF53163">
    <property type="entry name" value="HybD-like"/>
    <property type="match status" value="1"/>
</dbReference>
<dbReference type="RefSeq" id="WP_366923975.1">
    <property type="nucleotide sequence ID" value="NZ_CP121694.1"/>
</dbReference>
<dbReference type="GO" id="GO:0016485">
    <property type="term" value="P:protein processing"/>
    <property type="evidence" value="ECO:0007669"/>
    <property type="project" value="TreeGrafter"/>
</dbReference>
<dbReference type="GO" id="GO:0004175">
    <property type="term" value="F:endopeptidase activity"/>
    <property type="evidence" value="ECO:0007669"/>
    <property type="project" value="TreeGrafter"/>
</dbReference>
<organism evidence="1 2">
    <name type="scientific">Metallumcola ferriviriculae</name>
    <dbReference type="NCBI Taxonomy" id="3039180"/>
    <lineage>
        <taxon>Bacteria</taxon>
        <taxon>Bacillati</taxon>
        <taxon>Bacillota</taxon>
        <taxon>Clostridia</taxon>
        <taxon>Neomoorellales</taxon>
        <taxon>Desulfitibacteraceae</taxon>
        <taxon>Metallumcola</taxon>
    </lineage>
</organism>
<dbReference type="InterPro" id="IPR023430">
    <property type="entry name" value="Pept_HybD-like_dom_sf"/>
</dbReference>
<sequence length="156" mass="17193">MKPKILVISLGNPLRGDDTTGSLVIKTLEKTLPTSLNQYVTLETAHQIDVTHTTSIKDYKVVIFVDVDARIEEGIAEVRKLAPKNSTPGFTSHISSIPNLLYLTERIFGSSPECYLVALACRDFAFNSTVSNETDVIAKKGANTVRELIEELFPII</sequence>
<dbReference type="NCBIfam" id="TIGR00072">
    <property type="entry name" value="hydrog_prot"/>
    <property type="match status" value="1"/>
</dbReference>
<accession>A0AAU0UPJ9</accession>
<dbReference type="GO" id="GO:0008047">
    <property type="term" value="F:enzyme activator activity"/>
    <property type="evidence" value="ECO:0007669"/>
    <property type="project" value="InterPro"/>
</dbReference>
<dbReference type="InterPro" id="IPR000671">
    <property type="entry name" value="Peptidase_A31"/>
</dbReference>
<evidence type="ECO:0000313" key="1">
    <source>
        <dbReference type="EMBL" id="WRO21118.1"/>
    </source>
</evidence>
<dbReference type="PANTHER" id="PTHR30302">
    <property type="entry name" value="HYDROGENASE 1 MATURATION PROTEASE"/>
    <property type="match status" value="1"/>
</dbReference>
<keyword evidence="1" id="KW-0378">Hydrolase</keyword>
<evidence type="ECO:0000313" key="2">
    <source>
        <dbReference type="Proteomes" id="UP001329915"/>
    </source>
</evidence>
<dbReference type="KEGG" id="dbc:MFMK1_000913"/>
<dbReference type="AlphaFoldDB" id="A0AAU0UPJ9"/>
<reference evidence="1 2" key="1">
    <citation type="submission" date="2023-04" db="EMBL/GenBank/DDBJ databases">
        <authorList>
            <person name="Hsu D."/>
        </authorList>
    </citation>
    <scope>NUCLEOTIDE SEQUENCE [LARGE SCALE GENOMIC DNA]</scope>
    <source>
        <strain evidence="1 2">MK1</strain>
    </source>
</reference>
<keyword evidence="1" id="KW-0645">Protease</keyword>
<keyword evidence="2" id="KW-1185">Reference proteome</keyword>
<dbReference type="Gene3D" id="3.40.50.1450">
    <property type="entry name" value="HybD-like"/>
    <property type="match status" value="1"/>
</dbReference>